<sequence length="235" mass="26360">MYSASNGYVPRIDAGPGIFAGECLVTNANNKANLLFINATAEDVELTMAPVALITFDTIDKKAVRIARTVSGEANSASPDERVEKIMQSLALEGLNAVEMNSVREIVSKFPFQFHLPLDKLSLTGSGAHRIVTSDDIPINIKQYRYPPHLRDEMRKHVQEFIDNNIVEESESPYNFPLWIVPKKAGPDGVKKWRLVIDLRALNEKTIASAYPLPQITEILDQLGKSKYFSRLKYR</sequence>
<comment type="caution">
    <text evidence="1">The sequence shown here is derived from an EMBL/GenBank/DDBJ whole genome shotgun (WGS) entry which is preliminary data.</text>
</comment>
<dbReference type="PANTHER" id="PTHR24559">
    <property type="entry name" value="TRANSPOSON TY3-I GAG-POL POLYPROTEIN"/>
    <property type="match status" value="1"/>
</dbReference>
<dbReference type="Gene3D" id="3.10.10.10">
    <property type="entry name" value="HIV Type 1 Reverse Transcriptase, subunit A, domain 1"/>
    <property type="match status" value="1"/>
</dbReference>
<organism evidence="1 2">
    <name type="scientific">Trichogramma kaykai</name>
    <dbReference type="NCBI Taxonomy" id="54128"/>
    <lineage>
        <taxon>Eukaryota</taxon>
        <taxon>Metazoa</taxon>
        <taxon>Ecdysozoa</taxon>
        <taxon>Arthropoda</taxon>
        <taxon>Hexapoda</taxon>
        <taxon>Insecta</taxon>
        <taxon>Pterygota</taxon>
        <taxon>Neoptera</taxon>
        <taxon>Endopterygota</taxon>
        <taxon>Hymenoptera</taxon>
        <taxon>Apocrita</taxon>
        <taxon>Proctotrupomorpha</taxon>
        <taxon>Chalcidoidea</taxon>
        <taxon>Trichogrammatidae</taxon>
        <taxon>Trichogramma</taxon>
    </lineage>
</organism>
<dbReference type="EMBL" id="JBJJXI010000179">
    <property type="protein sequence ID" value="KAL3384053.1"/>
    <property type="molecule type" value="Genomic_DNA"/>
</dbReference>
<gene>
    <name evidence="1" type="ORF">TKK_020124</name>
</gene>
<proteinExistence type="predicted"/>
<accession>A0ABD2VTR8</accession>
<name>A0ABD2VTR8_9HYME</name>
<evidence type="ECO:0008006" key="3">
    <source>
        <dbReference type="Google" id="ProtNLM"/>
    </source>
</evidence>
<reference evidence="1 2" key="1">
    <citation type="journal article" date="2024" name="bioRxiv">
        <title>A reference genome for Trichogramma kaykai: A tiny desert-dwelling parasitoid wasp with competing sex-ratio distorters.</title>
        <authorList>
            <person name="Culotta J."/>
            <person name="Lindsey A.R."/>
        </authorList>
    </citation>
    <scope>NUCLEOTIDE SEQUENCE [LARGE SCALE GENOMIC DNA]</scope>
    <source>
        <strain evidence="1 2">KSX58</strain>
    </source>
</reference>
<evidence type="ECO:0000313" key="2">
    <source>
        <dbReference type="Proteomes" id="UP001627154"/>
    </source>
</evidence>
<dbReference type="PANTHER" id="PTHR24559:SF435">
    <property type="entry name" value="RIBONUCLEASE H"/>
    <property type="match status" value="1"/>
</dbReference>
<evidence type="ECO:0000313" key="1">
    <source>
        <dbReference type="EMBL" id="KAL3384053.1"/>
    </source>
</evidence>
<dbReference type="Gene3D" id="3.30.70.270">
    <property type="match status" value="1"/>
</dbReference>
<dbReference type="GO" id="GO:0071897">
    <property type="term" value="P:DNA biosynthetic process"/>
    <property type="evidence" value="ECO:0007669"/>
    <property type="project" value="UniProtKB-ARBA"/>
</dbReference>
<dbReference type="InterPro" id="IPR053134">
    <property type="entry name" value="RNA-dir_DNA_polymerase"/>
</dbReference>
<keyword evidence="2" id="KW-1185">Reference proteome</keyword>
<protein>
    <recommendedName>
        <fullName evidence="3">Reverse transcriptase domain-containing protein</fullName>
    </recommendedName>
</protein>
<dbReference type="AlphaFoldDB" id="A0ABD2VTR8"/>
<dbReference type="Proteomes" id="UP001627154">
    <property type="component" value="Unassembled WGS sequence"/>
</dbReference>
<dbReference type="InterPro" id="IPR043502">
    <property type="entry name" value="DNA/RNA_pol_sf"/>
</dbReference>
<dbReference type="InterPro" id="IPR043128">
    <property type="entry name" value="Rev_trsase/Diguanyl_cyclase"/>
</dbReference>
<dbReference type="SUPFAM" id="SSF56672">
    <property type="entry name" value="DNA/RNA polymerases"/>
    <property type="match status" value="1"/>
</dbReference>